<evidence type="ECO:0000313" key="2">
    <source>
        <dbReference type="EMBL" id="KAK6977228.1"/>
    </source>
</evidence>
<evidence type="ECO:0000256" key="1">
    <source>
        <dbReference type="SAM" id="MobiDB-lite"/>
    </source>
</evidence>
<gene>
    <name evidence="2" type="ORF">R3P38DRAFT_3295539</name>
</gene>
<proteinExistence type="predicted"/>
<protein>
    <submittedName>
        <fullName evidence="2">Uncharacterized protein</fullName>
    </submittedName>
</protein>
<dbReference type="Proteomes" id="UP001362999">
    <property type="component" value="Unassembled WGS sequence"/>
</dbReference>
<organism evidence="2 3">
    <name type="scientific">Favolaschia claudopus</name>
    <dbReference type="NCBI Taxonomy" id="2862362"/>
    <lineage>
        <taxon>Eukaryota</taxon>
        <taxon>Fungi</taxon>
        <taxon>Dikarya</taxon>
        <taxon>Basidiomycota</taxon>
        <taxon>Agaricomycotina</taxon>
        <taxon>Agaricomycetes</taxon>
        <taxon>Agaricomycetidae</taxon>
        <taxon>Agaricales</taxon>
        <taxon>Marasmiineae</taxon>
        <taxon>Mycenaceae</taxon>
        <taxon>Favolaschia</taxon>
    </lineage>
</organism>
<evidence type="ECO:0000313" key="3">
    <source>
        <dbReference type="Proteomes" id="UP001362999"/>
    </source>
</evidence>
<sequence>MDEDGAGDASAADCVLQDGSPRFGASDRQLVDQRPPPLTPGSSLAAYVLFRSMEFLSIPPPAPIGASRPLDTAESNASNEKSQPLPWLATSYKNSRRIMGTVTKKTTQMAPTAMNTPTESLYRSVHLSTHSFHFRRLRTRHGRRQIRTALVPWNFSFSPSRSCILHLLLSPRAMAASPQPLHHASSRTRVSRASRHALARDAVRFIPYPCLGNPSFYAARHAVPAASITASSTLFLYAALLTSSRSSIPT</sequence>
<feature type="region of interest" description="Disordered" evidence="1">
    <location>
        <begin position="1"/>
        <end position="38"/>
    </location>
</feature>
<accession>A0AAV9ZB19</accession>
<keyword evidence="3" id="KW-1185">Reference proteome</keyword>
<reference evidence="2 3" key="1">
    <citation type="journal article" date="2024" name="J Genomics">
        <title>Draft genome sequencing and assembly of Favolaschia claudopus CIRM-BRFM 2984 isolated from oak limbs.</title>
        <authorList>
            <person name="Navarro D."/>
            <person name="Drula E."/>
            <person name="Chaduli D."/>
            <person name="Cazenave R."/>
            <person name="Ahrendt S."/>
            <person name="Wang J."/>
            <person name="Lipzen A."/>
            <person name="Daum C."/>
            <person name="Barry K."/>
            <person name="Grigoriev I.V."/>
            <person name="Favel A."/>
            <person name="Rosso M.N."/>
            <person name="Martin F."/>
        </authorList>
    </citation>
    <scope>NUCLEOTIDE SEQUENCE [LARGE SCALE GENOMIC DNA]</scope>
    <source>
        <strain evidence="2 3">CIRM-BRFM 2984</strain>
    </source>
</reference>
<dbReference type="AlphaFoldDB" id="A0AAV9ZB19"/>
<dbReference type="EMBL" id="JAWWNJ010000171">
    <property type="protein sequence ID" value="KAK6977228.1"/>
    <property type="molecule type" value="Genomic_DNA"/>
</dbReference>
<comment type="caution">
    <text evidence="2">The sequence shown here is derived from an EMBL/GenBank/DDBJ whole genome shotgun (WGS) entry which is preliminary data.</text>
</comment>
<name>A0AAV9ZB19_9AGAR</name>